<gene>
    <name evidence="2" type="ORF">JCM10512_4402</name>
</gene>
<dbReference type="Proteomes" id="UP000019131">
    <property type="component" value="Unassembled WGS sequence"/>
</dbReference>
<accession>W4UXK0</accession>
<dbReference type="STRING" id="1445607.JCM10512_4402"/>
<dbReference type="SUPFAM" id="SSF52540">
    <property type="entry name" value="P-loop containing nucleoside triphosphate hydrolases"/>
    <property type="match status" value="1"/>
</dbReference>
<dbReference type="PANTHER" id="PTHR42855">
    <property type="entry name" value="ABC TRANSPORTER ATP-BINDING SUBUNIT"/>
    <property type="match status" value="1"/>
</dbReference>
<feature type="domain" description="ABC transporter" evidence="1">
    <location>
        <begin position="18"/>
        <end position="106"/>
    </location>
</feature>
<protein>
    <submittedName>
        <fullName evidence="2">ABC transporter ATP-binding protein</fullName>
    </submittedName>
</protein>
<dbReference type="Gene3D" id="3.40.50.300">
    <property type="entry name" value="P-loop containing nucleotide triphosphate hydrolases"/>
    <property type="match status" value="1"/>
</dbReference>
<sequence length="146" mass="16575">MISVEGLTVEFNATPLFEDVGYVINKKDRIALVGKNGAGKSTMLKILAGMQTPTRGVVATPKDVTIGYLPQVMILSDSRTVMEEAELAFEHIFRLQADLERMNQQLAERTDYESEEYHQLIDRFTHENDRFLMMGGTNFQAEIERT</sequence>
<comment type="caution">
    <text evidence="2">The sequence shown here is derived from an EMBL/GenBank/DDBJ whole genome shotgun (WGS) entry which is preliminary data.</text>
</comment>
<dbReference type="EMBL" id="BAIV01000033">
    <property type="protein sequence ID" value="GAE85930.1"/>
    <property type="molecule type" value="Genomic_DNA"/>
</dbReference>
<organism evidence="2 3">
    <name type="scientific">Bacteroides reticulotermitis JCM 10512</name>
    <dbReference type="NCBI Taxonomy" id="1445607"/>
    <lineage>
        <taxon>Bacteria</taxon>
        <taxon>Pseudomonadati</taxon>
        <taxon>Bacteroidota</taxon>
        <taxon>Bacteroidia</taxon>
        <taxon>Bacteroidales</taxon>
        <taxon>Bacteroidaceae</taxon>
        <taxon>Bacteroides</taxon>
    </lineage>
</organism>
<dbReference type="Pfam" id="PF00005">
    <property type="entry name" value="ABC_tran"/>
    <property type="match status" value="1"/>
</dbReference>
<keyword evidence="3" id="KW-1185">Reference proteome</keyword>
<dbReference type="InterPro" id="IPR027417">
    <property type="entry name" value="P-loop_NTPase"/>
</dbReference>
<dbReference type="AlphaFoldDB" id="W4UXK0"/>
<keyword evidence="2" id="KW-0067">ATP-binding</keyword>
<keyword evidence="2" id="KW-0547">Nucleotide-binding</keyword>
<evidence type="ECO:0000259" key="1">
    <source>
        <dbReference type="Pfam" id="PF00005"/>
    </source>
</evidence>
<name>W4UXK0_9BACE</name>
<evidence type="ECO:0000313" key="2">
    <source>
        <dbReference type="EMBL" id="GAE85930.1"/>
    </source>
</evidence>
<evidence type="ECO:0000313" key="3">
    <source>
        <dbReference type="Proteomes" id="UP000019131"/>
    </source>
</evidence>
<reference evidence="2 3" key="1">
    <citation type="journal article" date="2014" name="Genome Announc.">
        <title>Draft Genome Sequence of Bacteroides reticulotermitis Strain JCM 10512T, Isolated from the Gut of a Termite.</title>
        <authorList>
            <person name="Yuki M."/>
            <person name="Oshima K."/>
            <person name="Suda W."/>
            <person name="Sakamoto M."/>
            <person name="Iida T."/>
            <person name="Hattori M."/>
            <person name="Ohkuma M."/>
        </authorList>
    </citation>
    <scope>NUCLEOTIDE SEQUENCE [LARGE SCALE GENOMIC DNA]</scope>
    <source>
        <strain evidence="2 3">JCM 10512</strain>
    </source>
</reference>
<dbReference type="PANTHER" id="PTHR42855:SF2">
    <property type="entry name" value="DRUG RESISTANCE ABC TRANSPORTER,ATP-BINDING PROTEIN"/>
    <property type="match status" value="1"/>
</dbReference>
<dbReference type="GO" id="GO:0005524">
    <property type="term" value="F:ATP binding"/>
    <property type="evidence" value="ECO:0007669"/>
    <property type="project" value="UniProtKB-KW"/>
</dbReference>
<dbReference type="InterPro" id="IPR051309">
    <property type="entry name" value="ABCF_ATPase"/>
</dbReference>
<dbReference type="InterPro" id="IPR003439">
    <property type="entry name" value="ABC_transporter-like_ATP-bd"/>
</dbReference>
<proteinExistence type="predicted"/>
<dbReference type="GO" id="GO:0016887">
    <property type="term" value="F:ATP hydrolysis activity"/>
    <property type="evidence" value="ECO:0007669"/>
    <property type="project" value="InterPro"/>
</dbReference>